<gene>
    <name evidence="1" type="ORF">DENIS_2734</name>
</gene>
<accession>A0A401FXN6</accession>
<evidence type="ECO:0000313" key="2">
    <source>
        <dbReference type="Proteomes" id="UP000288096"/>
    </source>
</evidence>
<dbReference type="RefSeq" id="WP_124329018.1">
    <property type="nucleotide sequence ID" value="NZ_BEXT01000001.1"/>
</dbReference>
<protein>
    <submittedName>
        <fullName evidence="1">Uncharacterized protein</fullName>
    </submittedName>
</protein>
<dbReference type="EMBL" id="BEXT01000001">
    <property type="protein sequence ID" value="GBC61772.1"/>
    <property type="molecule type" value="Genomic_DNA"/>
</dbReference>
<name>A0A401FXN6_9BACT</name>
<dbReference type="AlphaFoldDB" id="A0A401FXN6"/>
<keyword evidence="2" id="KW-1185">Reference proteome</keyword>
<comment type="caution">
    <text evidence="1">The sequence shown here is derived from an EMBL/GenBank/DDBJ whole genome shotgun (WGS) entry which is preliminary data.</text>
</comment>
<dbReference type="OrthoDB" id="1454151at2"/>
<reference evidence="2" key="1">
    <citation type="submission" date="2017-11" db="EMBL/GenBank/DDBJ databases">
        <authorList>
            <person name="Watanabe M."/>
            <person name="Kojima H."/>
        </authorList>
    </citation>
    <scope>NUCLEOTIDE SEQUENCE [LARGE SCALE GENOMIC DNA]</scope>
    <source>
        <strain evidence="2">Tokyo 01</strain>
    </source>
</reference>
<organism evidence="1 2">
    <name type="scientific">Desulfonema ishimotonii</name>
    <dbReference type="NCBI Taxonomy" id="45657"/>
    <lineage>
        <taxon>Bacteria</taxon>
        <taxon>Pseudomonadati</taxon>
        <taxon>Thermodesulfobacteriota</taxon>
        <taxon>Desulfobacteria</taxon>
        <taxon>Desulfobacterales</taxon>
        <taxon>Desulfococcaceae</taxon>
        <taxon>Desulfonema</taxon>
    </lineage>
</organism>
<evidence type="ECO:0000313" key="1">
    <source>
        <dbReference type="EMBL" id="GBC61772.1"/>
    </source>
</evidence>
<dbReference type="Proteomes" id="UP000288096">
    <property type="component" value="Unassembled WGS sequence"/>
</dbReference>
<proteinExistence type="predicted"/>
<sequence length="149" mass="17670">MKFKYDSHLSRLNVDCPPKNYKFCEFRAFRYTFEDIQHRNNFLPVLIQKPLRANSFDDFKKCKGYGLSFYDSLKNAITNYLKLKKSFKKINKVIGTHIAEGYIHSDDGVVSKVNNDGHLTLHEYKNTDFGKNRFKIIQEIYNDEKTQRN</sequence>
<reference evidence="2" key="2">
    <citation type="submission" date="2019-01" db="EMBL/GenBank/DDBJ databases">
        <title>Genome sequence of Desulfonema ishimotonii strain Tokyo 01.</title>
        <authorList>
            <person name="Fukui M."/>
        </authorList>
    </citation>
    <scope>NUCLEOTIDE SEQUENCE [LARGE SCALE GENOMIC DNA]</scope>
    <source>
        <strain evidence="2">Tokyo 01</strain>
    </source>
</reference>